<comment type="subcellular location">
    <subcellularLocation>
        <location evidence="1">Nucleus</location>
    </subcellularLocation>
</comment>
<dbReference type="PANTHER" id="PTHR21603:SF16">
    <property type="entry name" value="CELL DIVISION CYCLE-ASSOCIATED PROTEIN 2"/>
    <property type="match status" value="1"/>
</dbReference>
<dbReference type="AlphaFoldDB" id="A0A6P5R1S0"/>
<dbReference type="GO" id="GO:0019888">
    <property type="term" value="F:protein phosphatase regulator activity"/>
    <property type="evidence" value="ECO:0007669"/>
    <property type="project" value="Ensembl"/>
</dbReference>
<keyword evidence="4" id="KW-0832">Ubl conjugation</keyword>
<dbReference type="InterPro" id="IPR029334">
    <property type="entry name" value="PP1-bd"/>
</dbReference>
<keyword evidence="3" id="KW-0597">Phosphoprotein</keyword>
<accession>A0A6P5R1S0</accession>
<evidence type="ECO:0000256" key="6">
    <source>
        <dbReference type="ARBA" id="ARBA00023306"/>
    </source>
</evidence>
<feature type="region of interest" description="Disordered" evidence="7">
    <location>
        <begin position="544"/>
        <end position="568"/>
    </location>
</feature>
<evidence type="ECO:0000259" key="8">
    <source>
        <dbReference type="Pfam" id="PF15276"/>
    </source>
</evidence>
<feature type="compositionally biased region" description="Basic and acidic residues" evidence="7">
    <location>
        <begin position="938"/>
        <end position="949"/>
    </location>
</feature>
<dbReference type="GO" id="GO:0007059">
    <property type="term" value="P:chromosome segregation"/>
    <property type="evidence" value="ECO:0007669"/>
    <property type="project" value="Ensembl"/>
</dbReference>
<evidence type="ECO:0000256" key="3">
    <source>
        <dbReference type="ARBA" id="ARBA00022553"/>
    </source>
</evidence>
<dbReference type="GO" id="GO:0051301">
    <property type="term" value="P:cell division"/>
    <property type="evidence" value="ECO:0007669"/>
    <property type="project" value="UniProtKB-KW"/>
</dbReference>
<feature type="compositionally biased region" description="Basic and acidic residues" evidence="7">
    <location>
        <begin position="691"/>
        <end position="705"/>
    </location>
</feature>
<evidence type="ECO:0000256" key="1">
    <source>
        <dbReference type="ARBA" id="ARBA00004123"/>
    </source>
</evidence>
<feature type="compositionally biased region" description="Polar residues" evidence="7">
    <location>
        <begin position="289"/>
        <end position="319"/>
    </location>
</feature>
<keyword evidence="10 11" id="KW-0132">Cell division</keyword>
<dbReference type="KEGG" id="mcal:110309116"/>
<protein>
    <submittedName>
        <fullName evidence="10 11">Cell division cycle-associated protein 2 isoform X1</fullName>
    </submittedName>
</protein>
<feature type="region of interest" description="Disordered" evidence="7">
    <location>
        <begin position="607"/>
        <end position="729"/>
    </location>
</feature>
<evidence type="ECO:0000256" key="4">
    <source>
        <dbReference type="ARBA" id="ARBA00022843"/>
    </source>
</evidence>
<dbReference type="GO" id="GO:0051983">
    <property type="term" value="P:regulation of chromosome segregation"/>
    <property type="evidence" value="ECO:0007669"/>
    <property type="project" value="TreeGrafter"/>
</dbReference>
<dbReference type="GO" id="GO:0005829">
    <property type="term" value="C:cytosol"/>
    <property type="evidence" value="ECO:0007669"/>
    <property type="project" value="Ensembl"/>
</dbReference>
<dbReference type="Pfam" id="PF15276">
    <property type="entry name" value="PP1_bind"/>
    <property type="match status" value="1"/>
</dbReference>
<feature type="compositionally biased region" description="Low complexity" evidence="7">
    <location>
        <begin position="326"/>
        <end position="341"/>
    </location>
</feature>
<dbReference type="GeneID" id="110309116"/>
<feature type="region of interest" description="Disordered" evidence="7">
    <location>
        <begin position="937"/>
        <end position="1013"/>
    </location>
</feature>
<keyword evidence="2" id="KW-1017">Isopeptide bond</keyword>
<dbReference type="GO" id="GO:0007088">
    <property type="term" value="P:regulation of mitotic nuclear division"/>
    <property type="evidence" value="ECO:0007669"/>
    <property type="project" value="TreeGrafter"/>
</dbReference>
<reference evidence="10 11" key="1">
    <citation type="submission" date="2025-04" db="UniProtKB">
        <authorList>
            <consortium name="RefSeq"/>
        </authorList>
    </citation>
    <scope>IDENTIFICATION</scope>
</reference>
<evidence type="ECO:0000256" key="7">
    <source>
        <dbReference type="SAM" id="MobiDB-lite"/>
    </source>
</evidence>
<evidence type="ECO:0000313" key="9">
    <source>
        <dbReference type="Proteomes" id="UP000515126"/>
    </source>
</evidence>
<dbReference type="GO" id="GO:0005694">
    <property type="term" value="C:chromosome"/>
    <property type="evidence" value="ECO:0007669"/>
    <property type="project" value="Ensembl"/>
</dbReference>
<sequence>MDASSHDKPLSESKECVLNNSENDVFRLGTGPFVTPQKHVADVTPNLCTPDTFKSPLDFTTVTVEQLGITPESFVKTSSGKSASSLQKARRRSTVGVRGSPETNCLIRFIAQQRSLKNAVLSPLAREPHFEGSPRLYRNASVLRERMSAFRSAFHSIQETKKTASSPSAAEADGEARISDLTRKEDLLEYQQSGFPVNSSSKRRRISSQDSPDIYLSGTKALADKACAGGASTDLAEKSPDIGSAQPGCMAAPLPELRETSQGLAVTDCVEGTRSVDALPLDTLVTPLSSGTATATRSPETPMCGSSTPSAKTTATRSPATPVCGSSTSSAKTTATRSPATPVCGSSTPSAKTFVLRSVLKKPGKLFSENGKEFNLCDDGAHLIPCPSNSCKEGRAGRENCKTPGCLNPRKRKRVTFGEDLSPEVFDESLPANTPLCKGGTPVRPRTVKTTSPLQSPVHEQFLQPNFDDKEENLENIEPPQGSFANLSLSKSSLSETPPGTNTCSSLNKDEEIICSIVRPTRTSQRRKQTLSSTGVCNSYTAQAEPCKEKMSRKKSQEKKHTSTALPKKKQVLKTYRKKKKGKKGVEKCLYGPRDIASKKPLLSPIPELPEVSEATPLADCTQGTNSDDFNKRGQLEEVNMFEIPTQSKRHLPQKADPPELDPASHQSRVSEECCYLLPLTPASEGGPKTSTRDTGSEGNTRAESKCQSAKGPKPGTKMESSLVPPASVTQDHIVSKNSKPLGSPQSQDLFKAGQNLENPCEILIVSESMNLKCEKKSECLAPQGNLQGSPVSTDSKRDLNCSEDVLIQNIKEPTSHSKNVGRKCAGNGSTASGRERKWRRRTVCCGGQSSYLEQNGNPVSSCSGENFVEISLENAKLIEELSNTIEQSFQRTSSKTKVRRSTRLQKDLENTGLVWLSPSPSALQKPRRMTICTLDSRGFERTSSKEETTSSGQNPGPLPAVSGSESQGVRSSALPRKRRSLCGPTLTDANSATQPPDCKRKPSLKGESSQLP</sequence>
<feature type="region of interest" description="Disordered" evidence="7">
    <location>
        <begin position="289"/>
        <end position="347"/>
    </location>
</feature>
<gene>
    <name evidence="10 11" type="primary">Cdca2</name>
</gene>
<evidence type="ECO:0000256" key="2">
    <source>
        <dbReference type="ARBA" id="ARBA00022499"/>
    </source>
</evidence>
<feature type="domain" description="PP1-binding" evidence="8">
    <location>
        <begin position="411"/>
        <end position="469"/>
    </location>
</feature>
<dbReference type="CTD" id="157313"/>
<evidence type="ECO:0000313" key="11">
    <source>
        <dbReference type="RefSeq" id="XP_021037197.1"/>
    </source>
</evidence>
<keyword evidence="6" id="KW-0131">Cell cycle</keyword>
<dbReference type="Proteomes" id="UP000515126">
    <property type="component" value="Chromosome 14"/>
</dbReference>
<evidence type="ECO:0000256" key="5">
    <source>
        <dbReference type="ARBA" id="ARBA00023242"/>
    </source>
</evidence>
<keyword evidence="5" id="KW-0539">Nucleus</keyword>
<organism evidence="9 10">
    <name type="scientific">Mus caroli</name>
    <name type="common">Ryukyu mouse</name>
    <name type="synonym">Ricefield mouse</name>
    <dbReference type="NCBI Taxonomy" id="10089"/>
    <lineage>
        <taxon>Eukaryota</taxon>
        <taxon>Metazoa</taxon>
        <taxon>Chordata</taxon>
        <taxon>Craniata</taxon>
        <taxon>Vertebrata</taxon>
        <taxon>Euteleostomi</taxon>
        <taxon>Mammalia</taxon>
        <taxon>Eutheria</taxon>
        <taxon>Euarchontoglires</taxon>
        <taxon>Glires</taxon>
        <taxon>Rodentia</taxon>
        <taxon>Myomorpha</taxon>
        <taxon>Muroidea</taxon>
        <taxon>Muridae</taxon>
        <taxon>Murinae</taxon>
        <taxon>Mus</taxon>
        <taxon>Mus</taxon>
    </lineage>
</organism>
<dbReference type="RefSeq" id="XP_021037196.1">
    <property type="nucleotide sequence ID" value="XM_021181537.2"/>
</dbReference>
<keyword evidence="9" id="KW-1185">Reference proteome</keyword>
<feature type="region of interest" description="Disordered" evidence="7">
    <location>
        <begin position="472"/>
        <end position="505"/>
    </location>
</feature>
<feature type="region of interest" description="Disordered" evidence="7">
    <location>
        <begin position="193"/>
        <end position="212"/>
    </location>
</feature>
<dbReference type="RefSeq" id="XP_021037197.1">
    <property type="nucleotide sequence ID" value="XM_021181538.2"/>
</dbReference>
<feature type="compositionally biased region" description="Polar residues" evidence="7">
    <location>
        <begin position="483"/>
        <end position="505"/>
    </location>
</feature>
<proteinExistence type="predicted"/>
<name>A0A6P5R1S0_MUSCR</name>
<dbReference type="PANTHER" id="PTHR21603">
    <property type="entry name" value="ANTIGEN KI-67-LIKE PROTEIN"/>
    <property type="match status" value="1"/>
</dbReference>
<evidence type="ECO:0000313" key="10">
    <source>
        <dbReference type="RefSeq" id="XP_021037196.1"/>
    </source>
</evidence>
<dbReference type="GO" id="GO:0005654">
    <property type="term" value="C:nucleoplasm"/>
    <property type="evidence" value="ECO:0007669"/>
    <property type="project" value="Ensembl"/>
</dbReference>
<feature type="region of interest" description="Disordered" evidence="7">
    <location>
        <begin position="432"/>
        <end position="460"/>
    </location>
</feature>